<dbReference type="Proteomes" id="UP000799771">
    <property type="component" value="Unassembled WGS sequence"/>
</dbReference>
<keyword evidence="3" id="KW-1185">Reference proteome</keyword>
<keyword evidence="1" id="KW-1133">Transmembrane helix</keyword>
<keyword evidence="1" id="KW-0472">Membrane</keyword>
<evidence type="ECO:0000313" key="3">
    <source>
        <dbReference type="Proteomes" id="UP000799771"/>
    </source>
</evidence>
<evidence type="ECO:0000256" key="1">
    <source>
        <dbReference type="SAM" id="Phobius"/>
    </source>
</evidence>
<feature type="transmembrane region" description="Helical" evidence="1">
    <location>
        <begin position="6"/>
        <end position="30"/>
    </location>
</feature>
<dbReference type="OrthoDB" id="3686475at2759"/>
<dbReference type="RefSeq" id="XP_033527219.1">
    <property type="nucleotide sequence ID" value="XM_033662325.1"/>
</dbReference>
<keyword evidence="1" id="KW-0812">Transmembrane</keyword>
<reference evidence="2" key="1">
    <citation type="journal article" date="2020" name="Stud. Mycol.">
        <title>101 Dothideomycetes genomes: a test case for predicting lifestyles and emergence of pathogens.</title>
        <authorList>
            <person name="Haridas S."/>
            <person name="Albert R."/>
            <person name="Binder M."/>
            <person name="Bloem J."/>
            <person name="Labutti K."/>
            <person name="Salamov A."/>
            <person name="Andreopoulos B."/>
            <person name="Baker S."/>
            <person name="Barry K."/>
            <person name="Bills G."/>
            <person name="Bluhm B."/>
            <person name="Cannon C."/>
            <person name="Castanera R."/>
            <person name="Culley D."/>
            <person name="Daum C."/>
            <person name="Ezra D."/>
            <person name="Gonzalez J."/>
            <person name="Henrissat B."/>
            <person name="Kuo A."/>
            <person name="Liang C."/>
            <person name="Lipzen A."/>
            <person name="Lutzoni F."/>
            <person name="Magnuson J."/>
            <person name="Mondo S."/>
            <person name="Nolan M."/>
            <person name="Ohm R."/>
            <person name="Pangilinan J."/>
            <person name="Park H.-J."/>
            <person name="Ramirez L."/>
            <person name="Alfaro M."/>
            <person name="Sun H."/>
            <person name="Tritt A."/>
            <person name="Yoshinaga Y."/>
            <person name="Zwiers L.-H."/>
            <person name="Turgeon B."/>
            <person name="Goodwin S."/>
            <person name="Spatafora J."/>
            <person name="Crous P."/>
            <person name="Grigoriev I."/>
        </authorList>
    </citation>
    <scope>NUCLEOTIDE SEQUENCE</scope>
    <source>
        <strain evidence="2">CBS 119687</strain>
    </source>
</reference>
<gene>
    <name evidence="2" type="ORF">P153DRAFT_174780</name>
</gene>
<accession>A0A6A6ALH5</accession>
<dbReference type="GeneID" id="54402757"/>
<proteinExistence type="predicted"/>
<protein>
    <submittedName>
        <fullName evidence="2">Uncharacterized protein</fullName>
    </submittedName>
</protein>
<name>A0A6A6ALH5_9PLEO</name>
<dbReference type="AlphaFoldDB" id="A0A6A6ALH5"/>
<sequence length="162" mass="18463">MSSIDVPALFTALIILTALVLFLIILCVSIRCIKRHLKSRQSEPNVEVGRTMPQERFLATHSEVTTQQRRISSASQSIELLPEIRTSSERADDWLERRGARLDEGVDPGVVKVLKTYKMLDVKHDGPSRWNGRNEEDVSELRVPIERDFISYKYHGEASRCG</sequence>
<evidence type="ECO:0000313" key="2">
    <source>
        <dbReference type="EMBL" id="KAF2132832.1"/>
    </source>
</evidence>
<dbReference type="EMBL" id="ML977500">
    <property type="protein sequence ID" value="KAF2132832.1"/>
    <property type="molecule type" value="Genomic_DNA"/>
</dbReference>
<organism evidence="2 3">
    <name type="scientific">Dothidotthia symphoricarpi CBS 119687</name>
    <dbReference type="NCBI Taxonomy" id="1392245"/>
    <lineage>
        <taxon>Eukaryota</taxon>
        <taxon>Fungi</taxon>
        <taxon>Dikarya</taxon>
        <taxon>Ascomycota</taxon>
        <taxon>Pezizomycotina</taxon>
        <taxon>Dothideomycetes</taxon>
        <taxon>Pleosporomycetidae</taxon>
        <taxon>Pleosporales</taxon>
        <taxon>Dothidotthiaceae</taxon>
        <taxon>Dothidotthia</taxon>
    </lineage>
</organism>